<evidence type="ECO:0000313" key="2">
    <source>
        <dbReference type="Proteomes" id="UP000485058"/>
    </source>
</evidence>
<organism evidence="1 2">
    <name type="scientific">Haematococcus lacustris</name>
    <name type="common">Green alga</name>
    <name type="synonym">Haematococcus pluvialis</name>
    <dbReference type="NCBI Taxonomy" id="44745"/>
    <lineage>
        <taxon>Eukaryota</taxon>
        <taxon>Viridiplantae</taxon>
        <taxon>Chlorophyta</taxon>
        <taxon>core chlorophytes</taxon>
        <taxon>Chlorophyceae</taxon>
        <taxon>CS clade</taxon>
        <taxon>Chlamydomonadales</taxon>
        <taxon>Haematococcaceae</taxon>
        <taxon>Haematococcus</taxon>
    </lineage>
</organism>
<proteinExistence type="predicted"/>
<gene>
    <name evidence="1" type="ORF">HaLaN_19411</name>
</gene>
<dbReference type="AlphaFoldDB" id="A0A6A0A059"/>
<name>A0A6A0A059_HAELA</name>
<comment type="caution">
    <text evidence="1">The sequence shown here is derived from an EMBL/GenBank/DDBJ whole genome shotgun (WGS) entry which is preliminary data.</text>
</comment>
<keyword evidence="2" id="KW-1185">Reference proteome</keyword>
<protein>
    <submittedName>
        <fullName evidence="1">Uncharacterized protein</fullName>
    </submittedName>
</protein>
<dbReference type="Proteomes" id="UP000485058">
    <property type="component" value="Unassembled WGS sequence"/>
</dbReference>
<accession>A0A6A0A059</accession>
<sequence>MAREHGRQHCIGRTAELVLAGEGRVNHAGGPGLSAGVMATPATGKRIEVAQAINPVAIMLVFVHST</sequence>
<evidence type="ECO:0000313" key="1">
    <source>
        <dbReference type="EMBL" id="GFH22012.1"/>
    </source>
</evidence>
<reference evidence="1 2" key="1">
    <citation type="submission" date="2020-02" db="EMBL/GenBank/DDBJ databases">
        <title>Draft genome sequence of Haematococcus lacustris strain NIES-144.</title>
        <authorList>
            <person name="Morimoto D."/>
            <person name="Nakagawa S."/>
            <person name="Yoshida T."/>
            <person name="Sawayama S."/>
        </authorList>
    </citation>
    <scope>NUCLEOTIDE SEQUENCE [LARGE SCALE GENOMIC DNA]</scope>
    <source>
        <strain evidence="1 2">NIES-144</strain>
    </source>
</reference>
<dbReference type="EMBL" id="BLLF01001948">
    <property type="protein sequence ID" value="GFH22012.1"/>
    <property type="molecule type" value="Genomic_DNA"/>
</dbReference>